<feature type="transmembrane region" description="Helical" evidence="2">
    <location>
        <begin position="32"/>
        <end position="53"/>
    </location>
</feature>
<protein>
    <recommendedName>
        <fullName evidence="3">Trichome birefringence-like C-terminal domain-containing protein</fullName>
    </recommendedName>
</protein>
<evidence type="ECO:0000313" key="5">
    <source>
        <dbReference type="Proteomes" id="UP001415857"/>
    </source>
</evidence>
<evidence type="ECO:0000259" key="3">
    <source>
        <dbReference type="Pfam" id="PF13839"/>
    </source>
</evidence>
<dbReference type="Proteomes" id="UP001415857">
    <property type="component" value="Unassembled WGS sequence"/>
</dbReference>
<keyword evidence="2" id="KW-0472">Membrane</keyword>
<evidence type="ECO:0000313" key="4">
    <source>
        <dbReference type="EMBL" id="KAK9288761.1"/>
    </source>
</evidence>
<evidence type="ECO:0000256" key="2">
    <source>
        <dbReference type="SAM" id="Phobius"/>
    </source>
</evidence>
<dbReference type="GO" id="GO:0005794">
    <property type="term" value="C:Golgi apparatus"/>
    <property type="evidence" value="ECO:0007669"/>
    <property type="project" value="TreeGrafter"/>
</dbReference>
<gene>
    <name evidence="4" type="ORF">L1049_017225</name>
</gene>
<keyword evidence="2" id="KW-1133">Transmembrane helix</keyword>
<keyword evidence="5" id="KW-1185">Reference proteome</keyword>
<dbReference type="Pfam" id="PF13839">
    <property type="entry name" value="PC-Esterase"/>
    <property type="match status" value="1"/>
</dbReference>
<comment type="caution">
    <text evidence="4">The sequence shown here is derived from an EMBL/GenBank/DDBJ whole genome shotgun (WGS) entry which is preliminary data.</text>
</comment>
<sequence>MSKNPSQPDLETMPYTEIFKKFKRLRLFEPSVGVLGFIFVTVCVICCFFYLDYRAAAKGFGFRANQRGSCGCSLMGRVEIEGGLSFWERRVVSVTCLKGIGCGMRRIRCTSREIAGFWMRGFGVLRMGVLICSIQSGDGNPKIATCPDFQFLLLRSGICWQWVKISRISSLNFKFDAILMLDKLRNKRLVFIGDSIGRNQWESLLCMLSSAIPNKDSIYEVNGSPITKHKGFLVFKFKDFNCTVEYYRAPFLVLQSRPPAGAPEKIRTTLKLDKMDWSSMSWKDADVLVLNTGHWWNYEKTIRGGCYFQEGEEVKMEMGVESAYQRSIETVVDWIRSELNTSRTQVFFRTFAPVHFRGGDWRTGGTCHLETLPDLGSSLVPPETWTQFKMVSDVLSARSNASELLKLDVLNVTGMSSRRKDGHSSLYYLGSE</sequence>
<accession>A0AAP0X3L3</accession>
<dbReference type="EMBL" id="JBBPBK010000003">
    <property type="protein sequence ID" value="KAK9288761.1"/>
    <property type="molecule type" value="Genomic_DNA"/>
</dbReference>
<organism evidence="4 5">
    <name type="scientific">Liquidambar formosana</name>
    <name type="common">Formosan gum</name>
    <dbReference type="NCBI Taxonomy" id="63359"/>
    <lineage>
        <taxon>Eukaryota</taxon>
        <taxon>Viridiplantae</taxon>
        <taxon>Streptophyta</taxon>
        <taxon>Embryophyta</taxon>
        <taxon>Tracheophyta</taxon>
        <taxon>Spermatophyta</taxon>
        <taxon>Magnoliopsida</taxon>
        <taxon>eudicotyledons</taxon>
        <taxon>Gunneridae</taxon>
        <taxon>Pentapetalae</taxon>
        <taxon>Saxifragales</taxon>
        <taxon>Altingiaceae</taxon>
        <taxon>Liquidambar</taxon>
    </lineage>
</organism>
<reference evidence="4 5" key="1">
    <citation type="journal article" date="2024" name="Plant J.">
        <title>Genome sequences and population genomics reveal climatic adaptation and genomic divergence between two closely related sweetgum species.</title>
        <authorList>
            <person name="Xu W.Q."/>
            <person name="Ren C.Q."/>
            <person name="Zhang X.Y."/>
            <person name="Comes H.P."/>
            <person name="Liu X.H."/>
            <person name="Li Y.G."/>
            <person name="Kettle C.J."/>
            <person name="Jalonen R."/>
            <person name="Gaisberger H."/>
            <person name="Ma Y.Z."/>
            <person name="Qiu Y.X."/>
        </authorList>
    </citation>
    <scope>NUCLEOTIDE SEQUENCE [LARGE SCALE GENOMIC DNA]</scope>
    <source>
        <strain evidence="4">Hangzhou</strain>
    </source>
</reference>
<dbReference type="InterPro" id="IPR026057">
    <property type="entry name" value="TBL_C"/>
</dbReference>
<evidence type="ECO:0000256" key="1">
    <source>
        <dbReference type="ARBA" id="ARBA00007727"/>
    </source>
</evidence>
<keyword evidence="2" id="KW-0812">Transmembrane</keyword>
<dbReference type="PANTHER" id="PTHR32285">
    <property type="entry name" value="PROTEIN TRICHOME BIREFRINGENCE-LIKE 9-RELATED"/>
    <property type="match status" value="1"/>
</dbReference>
<feature type="domain" description="Trichome birefringence-like C-terminal" evidence="3">
    <location>
        <begin position="174"/>
        <end position="428"/>
    </location>
</feature>
<comment type="similarity">
    <text evidence="1">Belongs to the PC-esterase family. TBL subfamily.</text>
</comment>
<proteinExistence type="inferred from homology"/>
<dbReference type="GO" id="GO:0016413">
    <property type="term" value="F:O-acetyltransferase activity"/>
    <property type="evidence" value="ECO:0007669"/>
    <property type="project" value="InterPro"/>
</dbReference>
<dbReference type="PANTHER" id="PTHR32285:SF213">
    <property type="entry name" value="PROTEIN TRICHOME BIREFRINGENCE-LIKE 11"/>
    <property type="match status" value="1"/>
</dbReference>
<dbReference type="AlphaFoldDB" id="A0AAP0X3L3"/>
<name>A0AAP0X3L3_LIQFO</name>
<dbReference type="InterPro" id="IPR029962">
    <property type="entry name" value="TBL"/>
</dbReference>